<dbReference type="GO" id="GO:0015937">
    <property type="term" value="P:coenzyme A biosynthetic process"/>
    <property type="evidence" value="ECO:0007669"/>
    <property type="project" value="UniProtKB-UniRule"/>
</dbReference>
<dbReference type="InterPro" id="IPR005252">
    <property type="entry name" value="CoaBC"/>
</dbReference>
<comment type="similarity">
    <text evidence="3">In the C-terminal section; belongs to the PPC synthetase family.</text>
</comment>
<dbReference type="GO" id="GO:0071513">
    <property type="term" value="C:phosphopantothenoylcysteine decarboxylase complex"/>
    <property type="evidence" value="ECO:0007669"/>
    <property type="project" value="TreeGrafter"/>
</dbReference>
<keyword evidence="3" id="KW-0285">Flavoprotein</keyword>
<evidence type="ECO:0000256" key="3">
    <source>
        <dbReference type="HAMAP-Rule" id="MF_02225"/>
    </source>
</evidence>
<evidence type="ECO:0000256" key="1">
    <source>
        <dbReference type="ARBA" id="ARBA00022793"/>
    </source>
</evidence>
<gene>
    <name evidence="3" type="primary">coaBC</name>
    <name evidence="6" type="ORF">ATY89_04020</name>
    <name evidence="7" type="ORF">ATZ20_07045</name>
</gene>
<comment type="cofactor">
    <cofactor evidence="3">
        <name>Mg(2+)</name>
        <dbReference type="ChEBI" id="CHEBI:18420"/>
    </cofactor>
</comment>
<dbReference type="GeneID" id="78440806"/>
<comment type="catalytic activity">
    <reaction evidence="3">
        <text>(R)-4'-phosphopantothenate + L-cysteine + CTP = N-[(R)-4-phosphopantothenoyl]-L-cysteine + CMP + diphosphate + H(+)</text>
        <dbReference type="Rhea" id="RHEA:19397"/>
        <dbReference type="ChEBI" id="CHEBI:10986"/>
        <dbReference type="ChEBI" id="CHEBI:15378"/>
        <dbReference type="ChEBI" id="CHEBI:33019"/>
        <dbReference type="ChEBI" id="CHEBI:35235"/>
        <dbReference type="ChEBI" id="CHEBI:37563"/>
        <dbReference type="ChEBI" id="CHEBI:59458"/>
        <dbReference type="ChEBI" id="CHEBI:60377"/>
        <dbReference type="EC" id="6.3.2.5"/>
    </reaction>
</comment>
<keyword evidence="2 3" id="KW-0456">Lyase</keyword>
<keyword evidence="1 3" id="KW-0210">Decarboxylase</keyword>
<comment type="pathway">
    <text evidence="3">Cofactor biosynthesis; coenzyme A biosynthesis.</text>
</comment>
<evidence type="ECO:0000259" key="5">
    <source>
        <dbReference type="Pfam" id="PF04127"/>
    </source>
</evidence>
<dbReference type="Pfam" id="PF02441">
    <property type="entry name" value="Flavoprotein"/>
    <property type="match status" value="1"/>
</dbReference>
<dbReference type="GO" id="GO:0004632">
    <property type="term" value="F:phosphopantothenate--cysteine ligase activity"/>
    <property type="evidence" value="ECO:0007669"/>
    <property type="project" value="UniProtKB-UniRule"/>
</dbReference>
<dbReference type="InterPro" id="IPR007085">
    <property type="entry name" value="DNA/pantothenate-metab_flavo_C"/>
</dbReference>
<keyword evidence="3" id="KW-0479">Metal-binding</keyword>
<dbReference type="GO" id="GO:0015941">
    <property type="term" value="P:pantothenate catabolic process"/>
    <property type="evidence" value="ECO:0007669"/>
    <property type="project" value="InterPro"/>
</dbReference>
<dbReference type="UniPathway" id="UPA00241"/>
<dbReference type="Gene3D" id="3.40.50.1950">
    <property type="entry name" value="Flavin prenyltransferase-like"/>
    <property type="match status" value="1"/>
</dbReference>
<dbReference type="RefSeq" id="WP_011277370.1">
    <property type="nucleotide sequence ID" value="NZ_BHWZ01000001.1"/>
</dbReference>
<name>A0A0U2Y0U2_9CREN</name>
<dbReference type="EC" id="4.1.1.36" evidence="3"/>
<dbReference type="PaxDb" id="1435377-SUSAZ_02335"/>
<protein>
    <recommendedName>
        <fullName evidence="3">Coenzyme A biosynthesis bifunctional protein CoaBC</fullName>
    </recommendedName>
    <alternativeName>
        <fullName evidence="3">DNA/pantothenate metabolism flavoprotein</fullName>
    </alternativeName>
    <alternativeName>
        <fullName evidence="3">Phosphopantothenoylcysteine synthetase/decarboxylase</fullName>
        <shortName evidence="3">PPCS-PPCDC</shortName>
    </alternativeName>
    <domain>
        <recommendedName>
            <fullName evidence="3">Phosphopantothenoylcysteine decarboxylase</fullName>
            <shortName evidence="3">PPC decarboxylase</shortName>
            <shortName evidence="3">PPC-DC</shortName>
            <ecNumber evidence="3">4.1.1.36</ecNumber>
        </recommendedName>
        <alternativeName>
            <fullName evidence="3">CoaC</fullName>
        </alternativeName>
    </domain>
    <domain>
        <recommendedName>
            <fullName evidence="3">Phosphopantothenate--cysteine ligase</fullName>
            <ecNumber evidence="3">6.3.2.5</ecNumber>
        </recommendedName>
        <alternativeName>
            <fullName evidence="3">CoaB</fullName>
        </alternativeName>
        <alternativeName>
            <fullName evidence="3">Phosphopantothenoylcysteine synthetase</fullName>
            <shortName evidence="3">PPC synthetase</shortName>
            <shortName evidence="3">PPC-S</shortName>
        </alternativeName>
    </domain>
</protein>
<proteinExistence type="inferred from homology"/>
<dbReference type="EMBL" id="CP013695">
    <property type="protein sequence ID" value="ALU31912.1"/>
    <property type="molecule type" value="Genomic_DNA"/>
</dbReference>
<organism evidence="6 9">
    <name type="scientific">Sulfolobus acidocaldarius</name>
    <dbReference type="NCBI Taxonomy" id="2285"/>
    <lineage>
        <taxon>Archaea</taxon>
        <taxon>Thermoproteota</taxon>
        <taxon>Thermoprotei</taxon>
        <taxon>Sulfolobales</taxon>
        <taxon>Sulfolobaceae</taxon>
        <taxon>Sulfolobus</taxon>
    </lineage>
</organism>
<sequence>MVHPSKKIIGEVSRELLNKKILVGVTASVSIYKSLDLVRALMRRGANVRVIMSKDSIRLINPMMFHWATGEEPVVSVGGEIEHVELAEEYDALVIAPSTANTISKLANGIADTSITLTALNFVGIKKPVILVPAMHLTMYEAPQFKENIEKLVKQGIEIISPEITRDVAHYPDIEYLSSYITSFLLRGKDLKGYKIVVTAGPTREYIDPVRFISNSSSGTMGVSIANEAYFRGADVILVHGPLSSSVKPYTKRIRVDTTQEMAENVEKLVRDEKYGIVILAGAPADFKPKNTASSKIDSHSEVPKVELETTPKISSKLSIYRPLLVGFSAETVNSDEELIEKAKMKKERHKFDIIVANNVKRKDIGFSSEYNEVIVIGNSFVRKLEKNYKTIIARELLDIVKYEVSRKV</sequence>
<feature type="binding site" evidence="3">
    <location>
        <position position="346"/>
    </location>
    <ligand>
        <name>CTP</name>
        <dbReference type="ChEBI" id="CHEBI:37563"/>
    </ligand>
</feature>
<accession>A0A0U2Y0U2</accession>
<feature type="domain" description="DNA/pantothenate metabolism flavoprotein C-terminal" evidence="5">
    <location>
        <begin position="191"/>
        <end position="401"/>
    </location>
</feature>
<dbReference type="HAMAP" id="MF_02225">
    <property type="entry name" value="CoaBC"/>
    <property type="match status" value="1"/>
</dbReference>
<dbReference type="Proteomes" id="UP000060043">
    <property type="component" value="Chromosome"/>
</dbReference>
<dbReference type="InterPro" id="IPR003382">
    <property type="entry name" value="Flavoprotein"/>
</dbReference>
<feature type="binding site" evidence="3">
    <location>
        <position position="296"/>
    </location>
    <ligand>
        <name>CTP</name>
        <dbReference type="ChEBI" id="CHEBI:37563"/>
    </ligand>
</feature>
<comment type="cofactor">
    <cofactor evidence="3">
        <name>FMN</name>
        <dbReference type="ChEBI" id="CHEBI:58210"/>
    </cofactor>
    <text evidence="3">Binds 1 FMN per subunit.</text>
</comment>
<feature type="domain" description="Flavoprotein" evidence="4">
    <location>
        <begin position="19"/>
        <end position="157"/>
    </location>
</feature>
<dbReference type="GO" id="GO:0046872">
    <property type="term" value="F:metal ion binding"/>
    <property type="evidence" value="ECO:0007669"/>
    <property type="project" value="UniProtKB-KW"/>
</dbReference>
<dbReference type="GO" id="GO:0010181">
    <property type="term" value="F:FMN binding"/>
    <property type="evidence" value="ECO:0007669"/>
    <property type="project" value="UniProtKB-UniRule"/>
</dbReference>
<feature type="binding site" evidence="3">
    <location>
        <position position="286"/>
    </location>
    <ligand>
        <name>CTP</name>
        <dbReference type="ChEBI" id="CHEBI:37563"/>
    </ligand>
</feature>
<dbReference type="EC" id="6.3.2.5" evidence="3"/>
<feature type="region of interest" description="Phosphopantothenate--cysteine ligase" evidence="3">
    <location>
        <begin position="196"/>
        <end position="409"/>
    </location>
</feature>
<keyword evidence="3" id="KW-0460">Magnesium</keyword>
<dbReference type="Proteomes" id="UP000065473">
    <property type="component" value="Chromosome"/>
</dbReference>
<keyword evidence="3" id="KW-0511">Multifunctional enzyme</keyword>
<evidence type="ECO:0000313" key="6">
    <source>
        <dbReference type="EMBL" id="ALU29185.1"/>
    </source>
</evidence>
<evidence type="ECO:0000259" key="4">
    <source>
        <dbReference type="Pfam" id="PF02441"/>
    </source>
</evidence>
<dbReference type="OMA" id="AMNVNMY"/>
<dbReference type="SUPFAM" id="SSF52507">
    <property type="entry name" value="Homo-oligomeric flavin-containing Cys decarboxylases, HFCD"/>
    <property type="match status" value="1"/>
</dbReference>
<dbReference type="NCBIfam" id="TIGR00521">
    <property type="entry name" value="coaBC_dfp"/>
    <property type="match status" value="1"/>
</dbReference>
<keyword evidence="3" id="KW-0436">Ligase</keyword>
<dbReference type="GeneID" id="14550985"/>
<reference evidence="8 9" key="1">
    <citation type="submission" date="2015-12" db="EMBL/GenBank/DDBJ databases">
        <title>A stable core within a dynamic pangenome in Sulfolobus acidocaldarius.</title>
        <authorList>
            <person name="Anderson R."/>
            <person name="Kouris A."/>
            <person name="Seward C."/>
            <person name="Campbell K."/>
            <person name="Whitaker R."/>
        </authorList>
    </citation>
    <scope>NUCLEOTIDE SEQUENCE [LARGE SCALE GENOMIC DNA]</scope>
    <source>
        <strain evidence="6 9">GG12-C01-09</strain>
        <strain evidence="7 8">NG05B_CO5_07</strain>
    </source>
</reference>
<evidence type="ECO:0000313" key="8">
    <source>
        <dbReference type="Proteomes" id="UP000060043"/>
    </source>
</evidence>
<keyword evidence="3" id="KW-0288">FMN</keyword>
<comment type="function">
    <text evidence="3">Catalyzes two sequential steps in the biosynthesis of coenzyme A. In the first step cysteine is conjugated to 4'-phosphopantothenate to form 4-phosphopantothenoylcysteine. In the second step the latter compound is decarboxylated to form 4'-phosphopantotheine.</text>
</comment>
<comment type="catalytic activity">
    <reaction evidence="3">
        <text>N-[(R)-4-phosphopantothenoyl]-L-cysteine + H(+) = (R)-4'-phosphopantetheine + CO2</text>
        <dbReference type="Rhea" id="RHEA:16793"/>
        <dbReference type="ChEBI" id="CHEBI:15378"/>
        <dbReference type="ChEBI" id="CHEBI:16526"/>
        <dbReference type="ChEBI" id="CHEBI:59458"/>
        <dbReference type="ChEBI" id="CHEBI:61723"/>
        <dbReference type="EC" id="4.1.1.36"/>
    </reaction>
</comment>
<comment type="caution">
    <text evidence="3">Lacks conserved residue(s) required for the propagation of feature annotation.</text>
</comment>
<evidence type="ECO:0000313" key="7">
    <source>
        <dbReference type="EMBL" id="ALU31912.1"/>
    </source>
</evidence>
<dbReference type="EMBL" id="CP013694">
    <property type="protein sequence ID" value="ALU29185.1"/>
    <property type="molecule type" value="Genomic_DNA"/>
</dbReference>
<dbReference type="GO" id="GO:0004633">
    <property type="term" value="F:phosphopantothenoylcysteine decarboxylase activity"/>
    <property type="evidence" value="ECO:0007669"/>
    <property type="project" value="UniProtKB-UniRule"/>
</dbReference>
<dbReference type="SUPFAM" id="SSF102645">
    <property type="entry name" value="CoaB-like"/>
    <property type="match status" value="1"/>
</dbReference>
<dbReference type="STRING" id="1435377.SUSAZ_02335"/>
<evidence type="ECO:0000313" key="9">
    <source>
        <dbReference type="Proteomes" id="UP000065473"/>
    </source>
</evidence>
<dbReference type="InterPro" id="IPR035929">
    <property type="entry name" value="CoaB-like_sf"/>
</dbReference>
<feature type="binding site" evidence="3">
    <location>
        <position position="328"/>
    </location>
    <ligand>
        <name>CTP</name>
        <dbReference type="ChEBI" id="CHEBI:37563"/>
    </ligand>
</feature>
<dbReference type="PANTHER" id="PTHR14359:SF6">
    <property type="entry name" value="PHOSPHOPANTOTHENOYLCYSTEINE DECARBOXYLASE"/>
    <property type="match status" value="1"/>
</dbReference>
<dbReference type="PANTHER" id="PTHR14359">
    <property type="entry name" value="HOMO-OLIGOMERIC FLAVIN CONTAINING CYS DECARBOXYLASE FAMILY"/>
    <property type="match status" value="1"/>
</dbReference>
<evidence type="ECO:0000256" key="2">
    <source>
        <dbReference type="ARBA" id="ARBA00023239"/>
    </source>
</evidence>
<dbReference type="Gene3D" id="3.40.50.10300">
    <property type="entry name" value="CoaB-like"/>
    <property type="match status" value="1"/>
</dbReference>
<dbReference type="AlphaFoldDB" id="A0A0U2Y0U2"/>
<comment type="similarity">
    <text evidence="3">In the N-terminal section; belongs to the HFCD (homo-oligomeric flavin containing Cys decarboxylase) superfamily.</text>
</comment>
<feature type="region of interest" description="Phosphopantothenoylcysteine decarboxylase" evidence="3">
    <location>
        <begin position="1"/>
        <end position="195"/>
    </location>
</feature>
<dbReference type="InterPro" id="IPR036551">
    <property type="entry name" value="Flavin_trans-like"/>
</dbReference>
<dbReference type="Pfam" id="PF04127">
    <property type="entry name" value="DFP"/>
    <property type="match status" value="1"/>
</dbReference>